<dbReference type="InterPro" id="IPR005121">
    <property type="entry name" value="Fdx_antiC-bd"/>
</dbReference>
<dbReference type="EMBL" id="CP047156">
    <property type="protein sequence ID" value="QHB98960.1"/>
    <property type="molecule type" value="Genomic_DNA"/>
</dbReference>
<dbReference type="AlphaFoldDB" id="A0A7L4YH66"/>
<evidence type="ECO:0000256" key="6">
    <source>
        <dbReference type="ARBA" id="ARBA00022598"/>
    </source>
</evidence>
<dbReference type="InterPro" id="IPR009061">
    <property type="entry name" value="DNA-bd_dom_put_sf"/>
</dbReference>
<feature type="domain" description="B5" evidence="19">
    <location>
        <begin position="404"/>
        <end position="479"/>
    </location>
</feature>
<dbReference type="SUPFAM" id="SSF55681">
    <property type="entry name" value="Class II aaRS and biotin synthetases"/>
    <property type="match status" value="1"/>
</dbReference>
<dbReference type="InterPro" id="IPR036690">
    <property type="entry name" value="Fdx_antiC-bd_sf"/>
</dbReference>
<comment type="cofactor">
    <cofactor evidence="15">
        <name>Mg(2+)</name>
        <dbReference type="ChEBI" id="CHEBI:18420"/>
    </cofactor>
    <text evidence="15">Binds 2 magnesium ions per tetramer.</text>
</comment>
<dbReference type="GO" id="GO:0005524">
    <property type="term" value="F:ATP binding"/>
    <property type="evidence" value="ECO:0007669"/>
    <property type="project" value="UniProtKB-UniRule"/>
</dbReference>
<dbReference type="InterPro" id="IPR020825">
    <property type="entry name" value="Phe-tRNA_synthase-like_B3/B4"/>
</dbReference>
<dbReference type="InterPro" id="IPR045060">
    <property type="entry name" value="Phe-tRNA-ligase_IIc_bsu"/>
</dbReference>
<dbReference type="Gene3D" id="3.30.56.10">
    <property type="match status" value="2"/>
</dbReference>
<dbReference type="InterPro" id="IPR005146">
    <property type="entry name" value="B3/B4_tRNA-bd"/>
</dbReference>
<evidence type="ECO:0000313" key="20">
    <source>
        <dbReference type="EMBL" id="QHB98960.1"/>
    </source>
</evidence>
<keyword evidence="9 15" id="KW-0067">ATP-binding</keyword>
<evidence type="ECO:0000313" key="21">
    <source>
        <dbReference type="Proteomes" id="UP000463857"/>
    </source>
</evidence>
<keyword evidence="7 15" id="KW-0479">Metal-binding</keyword>
<keyword evidence="11 16" id="KW-0694">RNA-binding</keyword>
<evidence type="ECO:0000256" key="7">
    <source>
        <dbReference type="ARBA" id="ARBA00022723"/>
    </source>
</evidence>
<evidence type="ECO:0000256" key="16">
    <source>
        <dbReference type="PROSITE-ProRule" id="PRU00209"/>
    </source>
</evidence>
<dbReference type="InterPro" id="IPR002547">
    <property type="entry name" value="tRNA-bd_dom"/>
</dbReference>
<dbReference type="SUPFAM" id="SSF46955">
    <property type="entry name" value="Putative DNA-binding domain"/>
    <property type="match status" value="1"/>
</dbReference>
<dbReference type="NCBIfam" id="TIGR00472">
    <property type="entry name" value="pheT_bact"/>
    <property type="match status" value="1"/>
</dbReference>
<evidence type="ECO:0000259" key="19">
    <source>
        <dbReference type="PROSITE" id="PS51483"/>
    </source>
</evidence>
<evidence type="ECO:0000259" key="17">
    <source>
        <dbReference type="PROSITE" id="PS50886"/>
    </source>
</evidence>
<feature type="domain" description="TRNA-binding" evidence="17">
    <location>
        <begin position="42"/>
        <end position="154"/>
    </location>
</feature>
<dbReference type="EC" id="6.1.1.20" evidence="15"/>
<dbReference type="GO" id="GO:0006432">
    <property type="term" value="P:phenylalanyl-tRNA aminoacylation"/>
    <property type="evidence" value="ECO:0007669"/>
    <property type="project" value="UniProtKB-UniRule"/>
</dbReference>
<dbReference type="SUPFAM" id="SSF54991">
    <property type="entry name" value="Anticodon-binding domain of PheRS"/>
    <property type="match status" value="1"/>
</dbReference>
<dbReference type="InterPro" id="IPR041616">
    <property type="entry name" value="PheRS_beta_core"/>
</dbReference>
<keyword evidence="4 15" id="KW-0963">Cytoplasm</keyword>
<name>A0A7L4YH66_9ACTN</name>
<comment type="subunit">
    <text evidence="3 15">Tetramer of two alpha and two beta subunits.</text>
</comment>
<dbReference type="SMART" id="SM00874">
    <property type="entry name" value="B5"/>
    <property type="match status" value="1"/>
</dbReference>
<organism evidence="20 21">
    <name type="scientific">Epidermidibacterium keratini</name>
    <dbReference type="NCBI Taxonomy" id="1891644"/>
    <lineage>
        <taxon>Bacteria</taxon>
        <taxon>Bacillati</taxon>
        <taxon>Actinomycetota</taxon>
        <taxon>Actinomycetes</taxon>
        <taxon>Sporichthyales</taxon>
        <taxon>Sporichthyaceae</taxon>
        <taxon>Epidermidibacterium</taxon>
    </lineage>
</organism>
<dbReference type="PANTHER" id="PTHR10947">
    <property type="entry name" value="PHENYLALANYL-TRNA SYNTHETASE BETA CHAIN AND LEUCINE-RICH REPEAT-CONTAINING PROTEIN 47"/>
    <property type="match status" value="1"/>
</dbReference>
<dbReference type="Gene3D" id="3.30.70.380">
    <property type="entry name" value="Ferrodoxin-fold anticodon-binding domain"/>
    <property type="match status" value="1"/>
</dbReference>
<dbReference type="Gene3D" id="2.40.50.140">
    <property type="entry name" value="Nucleic acid-binding proteins"/>
    <property type="match status" value="1"/>
</dbReference>
<comment type="caution">
    <text evidence="15">Lacks conserved residue(s) required for the propagation of feature annotation.</text>
</comment>
<evidence type="ECO:0000259" key="18">
    <source>
        <dbReference type="PROSITE" id="PS51447"/>
    </source>
</evidence>
<evidence type="ECO:0000256" key="11">
    <source>
        <dbReference type="ARBA" id="ARBA00022884"/>
    </source>
</evidence>
<dbReference type="FunFam" id="3.30.70.380:FF:000001">
    <property type="entry name" value="Phenylalanine--tRNA ligase beta subunit"/>
    <property type="match status" value="1"/>
</dbReference>
<feature type="binding site" evidence="15">
    <location>
        <position position="467"/>
    </location>
    <ligand>
        <name>Mg(2+)</name>
        <dbReference type="ChEBI" id="CHEBI:18420"/>
        <note>shared with alpha subunit</note>
    </ligand>
</feature>
<dbReference type="InterPro" id="IPR012340">
    <property type="entry name" value="NA-bd_OB-fold"/>
</dbReference>
<evidence type="ECO:0000256" key="14">
    <source>
        <dbReference type="ARBA" id="ARBA00049255"/>
    </source>
</evidence>
<dbReference type="InterPro" id="IPR005147">
    <property type="entry name" value="tRNA_synthase_B5-dom"/>
</dbReference>
<comment type="similarity">
    <text evidence="2 15">Belongs to the phenylalanyl-tRNA synthetase beta subunit family. Type 1 subfamily.</text>
</comment>
<evidence type="ECO:0000256" key="8">
    <source>
        <dbReference type="ARBA" id="ARBA00022741"/>
    </source>
</evidence>
<dbReference type="KEGG" id="eke:EK0264_00710"/>
<feature type="domain" description="FDX-ACB" evidence="18">
    <location>
        <begin position="731"/>
        <end position="824"/>
    </location>
</feature>
<evidence type="ECO:0000256" key="9">
    <source>
        <dbReference type="ARBA" id="ARBA00022840"/>
    </source>
</evidence>
<dbReference type="PROSITE" id="PS50886">
    <property type="entry name" value="TRBD"/>
    <property type="match status" value="1"/>
</dbReference>
<dbReference type="SUPFAM" id="SSF56037">
    <property type="entry name" value="PheT/TilS domain"/>
    <property type="match status" value="1"/>
</dbReference>
<gene>
    <name evidence="15" type="primary">pheT</name>
    <name evidence="20" type="ORF">EK0264_00710</name>
</gene>
<evidence type="ECO:0000256" key="15">
    <source>
        <dbReference type="HAMAP-Rule" id="MF_00283"/>
    </source>
</evidence>
<dbReference type="GO" id="GO:0000287">
    <property type="term" value="F:magnesium ion binding"/>
    <property type="evidence" value="ECO:0007669"/>
    <property type="project" value="UniProtKB-UniRule"/>
</dbReference>
<dbReference type="SMART" id="SM00896">
    <property type="entry name" value="FDX-ACB"/>
    <property type="match status" value="1"/>
</dbReference>
<keyword evidence="12 15" id="KW-0648">Protein biosynthesis</keyword>
<dbReference type="PROSITE" id="PS51447">
    <property type="entry name" value="FDX_ACB"/>
    <property type="match status" value="1"/>
</dbReference>
<evidence type="ECO:0000256" key="12">
    <source>
        <dbReference type="ARBA" id="ARBA00022917"/>
    </source>
</evidence>
<evidence type="ECO:0000256" key="13">
    <source>
        <dbReference type="ARBA" id="ARBA00023146"/>
    </source>
</evidence>
<accession>A0A7L4YH66</accession>
<dbReference type="Gene3D" id="3.30.930.10">
    <property type="entry name" value="Bira Bifunctional Protein, Domain 2"/>
    <property type="match status" value="1"/>
</dbReference>
<reference evidence="20 21" key="1">
    <citation type="journal article" date="2018" name="Int. J. Syst. Evol. Microbiol.">
        <title>Epidermidibacterium keratini gen. nov., sp. nov., a member of the family Sporichthyaceae, isolated from keratin epidermis.</title>
        <authorList>
            <person name="Lee D.G."/>
            <person name="Trujillo M.E."/>
            <person name="Kang S."/>
            <person name="Nam J.J."/>
            <person name="Kim Y.J."/>
        </authorList>
    </citation>
    <scope>NUCLEOTIDE SEQUENCE [LARGE SCALE GENOMIC DNA]</scope>
    <source>
        <strain evidence="20 21">EPI-7</strain>
    </source>
</reference>
<dbReference type="InterPro" id="IPR004532">
    <property type="entry name" value="Phe-tRNA-ligase_IIc_bsu_bact"/>
</dbReference>
<dbReference type="RefSeq" id="WP_159541972.1">
    <property type="nucleotide sequence ID" value="NZ_CP047156.1"/>
</dbReference>
<dbReference type="SMART" id="SM00873">
    <property type="entry name" value="B3_4"/>
    <property type="match status" value="1"/>
</dbReference>
<comment type="subcellular location">
    <subcellularLocation>
        <location evidence="1 15">Cytoplasm</location>
    </subcellularLocation>
</comment>
<protein>
    <recommendedName>
        <fullName evidence="15">Phenylalanine--tRNA ligase beta subunit</fullName>
        <ecNumber evidence="15">6.1.1.20</ecNumber>
    </recommendedName>
    <alternativeName>
        <fullName evidence="15">Phenylalanyl-tRNA synthetase beta subunit</fullName>
        <shortName evidence="15">PheRS</shortName>
    </alternativeName>
</protein>
<dbReference type="CDD" id="cd02796">
    <property type="entry name" value="tRNA_bind_bactPheRS"/>
    <property type="match status" value="1"/>
</dbReference>
<evidence type="ECO:0000256" key="1">
    <source>
        <dbReference type="ARBA" id="ARBA00004496"/>
    </source>
</evidence>
<evidence type="ECO:0000256" key="10">
    <source>
        <dbReference type="ARBA" id="ARBA00022842"/>
    </source>
</evidence>
<dbReference type="SUPFAM" id="SSF50249">
    <property type="entry name" value="Nucleic acid-binding proteins"/>
    <property type="match status" value="1"/>
</dbReference>
<dbReference type="Pfam" id="PF17759">
    <property type="entry name" value="tRNA_synthFbeta"/>
    <property type="match status" value="1"/>
</dbReference>
<feature type="binding site" evidence="15">
    <location>
        <position position="457"/>
    </location>
    <ligand>
        <name>Mg(2+)</name>
        <dbReference type="ChEBI" id="CHEBI:18420"/>
        <note>shared with alpha subunit</note>
    </ligand>
</feature>
<dbReference type="CDD" id="cd00769">
    <property type="entry name" value="PheRS_beta_core"/>
    <property type="match status" value="1"/>
</dbReference>
<dbReference type="PANTHER" id="PTHR10947:SF0">
    <property type="entry name" value="PHENYLALANINE--TRNA LIGASE BETA SUBUNIT"/>
    <property type="match status" value="1"/>
</dbReference>
<keyword evidence="10 15" id="KW-0460">Magnesium</keyword>
<dbReference type="InParanoid" id="A0A7L4YH66"/>
<dbReference type="Pfam" id="PF03484">
    <property type="entry name" value="B5"/>
    <property type="match status" value="1"/>
</dbReference>
<keyword evidence="6 15" id="KW-0436">Ligase</keyword>
<proteinExistence type="inferred from homology"/>
<dbReference type="PROSITE" id="PS51483">
    <property type="entry name" value="B5"/>
    <property type="match status" value="1"/>
</dbReference>
<dbReference type="Pfam" id="PF01588">
    <property type="entry name" value="tRNA_bind"/>
    <property type="match status" value="1"/>
</dbReference>
<dbReference type="GO" id="GO:0004826">
    <property type="term" value="F:phenylalanine-tRNA ligase activity"/>
    <property type="evidence" value="ECO:0007669"/>
    <property type="project" value="UniProtKB-UniRule"/>
</dbReference>
<sequence>MRVPLSWLTELVPEVAAKTPQQIADLLDDLGIEVDEVGGMGPDDIDGLRVGEVMEIEELTEFKKPIRFAQVRFGDAPEDTRGIVCGATNFAVGDRVVAALPGAVLPGDFHISARKTYGKVSDGMICSAREMGLGDEHDGILVLPPDAPVGADAVDYLGLHQTVFVTEPTPDRGYQLSMRGIGREVAAGLRVDYTDPLDAAGEPEFADGFPVELQCPACDRFSTRIIRGFDPQAASPDWMQQRLSAAGMRPISLAVDVTNYVMLLTGQPLHAYDLDKLSGRIVVRMAREGESIVTLDDVRRPLTAGEDLLITDDAAIQGLAGVMGAEWAEISDTTSNILLEAAHFDPSTTSRTARRHGLITEAGKRFERGVDPLAGPAAIELSSRLLVEFGGGTPEPTSTVGEPALPQSHQVDVPAISALIGVEYADQTVTDSLRAVGAAVEGSAPTLTVTPPSWRPDFVEPNRFAEEVARIDGYDNIPSVLPQAQAGRGLTPPQRARRWASRALGYAGFVETPSMSFQDDADLDRMKIPADDQRRRTVALANPISAEQRTLRSTLLPGLLGAVRRNVSRGARDVAVFETGTVFFEKDEQRPSAPQIDVGIHPSDSELAALEAALPIERLHAAVALTGDVSPKTWFAGAEPASWRDAVEAARELAESVSADVVIEAGSHAPWHPGRCAVITLADGAVVGYAGELHPGVCDALEVPRRTAVAELNLGALIAAGQPVTGPPDVSPYPRAVQDLAVLADASVPAAALLATIRKAGGELLEDVEVFDVYTGQQVGEGKRSVAFALSLRAADRTLSHEETTAVRQAIIDALAAEHNAVLR</sequence>
<evidence type="ECO:0000256" key="4">
    <source>
        <dbReference type="ARBA" id="ARBA00022490"/>
    </source>
</evidence>
<dbReference type="GO" id="GO:0009328">
    <property type="term" value="C:phenylalanine-tRNA ligase complex"/>
    <property type="evidence" value="ECO:0007669"/>
    <property type="project" value="TreeGrafter"/>
</dbReference>
<dbReference type="Pfam" id="PF03147">
    <property type="entry name" value="FDX-ACB"/>
    <property type="match status" value="1"/>
</dbReference>
<comment type="catalytic activity">
    <reaction evidence="14 15">
        <text>tRNA(Phe) + L-phenylalanine + ATP = L-phenylalanyl-tRNA(Phe) + AMP + diphosphate + H(+)</text>
        <dbReference type="Rhea" id="RHEA:19413"/>
        <dbReference type="Rhea" id="RHEA-COMP:9668"/>
        <dbReference type="Rhea" id="RHEA-COMP:9699"/>
        <dbReference type="ChEBI" id="CHEBI:15378"/>
        <dbReference type="ChEBI" id="CHEBI:30616"/>
        <dbReference type="ChEBI" id="CHEBI:33019"/>
        <dbReference type="ChEBI" id="CHEBI:58095"/>
        <dbReference type="ChEBI" id="CHEBI:78442"/>
        <dbReference type="ChEBI" id="CHEBI:78531"/>
        <dbReference type="ChEBI" id="CHEBI:456215"/>
        <dbReference type="EC" id="6.1.1.20"/>
    </reaction>
</comment>
<keyword evidence="5 16" id="KW-0820">tRNA-binding</keyword>
<feature type="binding site" evidence="15">
    <location>
        <position position="466"/>
    </location>
    <ligand>
        <name>Mg(2+)</name>
        <dbReference type="ChEBI" id="CHEBI:18420"/>
        <note>shared with alpha subunit</note>
    </ligand>
</feature>
<dbReference type="FunFam" id="2.40.50.140:FF:000045">
    <property type="entry name" value="Phenylalanine--tRNA ligase beta subunit"/>
    <property type="match status" value="1"/>
</dbReference>
<dbReference type="InterPro" id="IPR045864">
    <property type="entry name" value="aa-tRNA-synth_II/BPL/LPL"/>
</dbReference>
<dbReference type="GO" id="GO:0000049">
    <property type="term" value="F:tRNA binding"/>
    <property type="evidence" value="ECO:0007669"/>
    <property type="project" value="UniProtKB-UniRule"/>
</dbReference>
<dbReference type="OrthoDB" id="9805455at2"/>
<dbReference type="Pfam" id="PF03483">
    <property type="entry name" value="B3_4"/>
    <property type="match status" value="1"/>
</dbReference>
<dbReference type="HAMAP" id="MF_00283">
    <property type="entry name" value="Phe_tRNA_synth_beta1"/>
    <property type="match status" value="1"/>
</dbReference>
<dbReference type="Proteomes" id="UP000463857">
    <property type="component" value="Chromosome"/>
</dbReference>
<keyword evidence="13 15" id="KW-0030">Aminoacyl-tRNA synthetase</keyword>
<dbReference type="Gene3D" id="3.50.40.10">
    <property type="entry name" value="Phenylalanyl-trna Synthetase, Chain B, domain 3"/>
    <property type="match status" value="1"/>
</dbReference>
<dbReference type="FunCoup" id="A0A7L4YH66">
    <property type="interactions" value="58"/>
</dbReference>
<evidence type="ECO:0000256" key="3">
    <source>
        <dbReference type="ARBA" id="ARBA00011209"/>
    </source>
</evidence>
<dbReference type="InterPro" id="IPR033714">
    <property type="entry name" value="tRNA_bind_bactPheRS"/>
</dbReference>
<evidence type="ECO:0000256" key="2">
    <source>
        <dbReference type="ARBA" id="ARBA00008653"/>
    </source>
</evidence>
<evidence type="ECO:0000256" key="5">
    <source>
        <dbReference type="ARBA" id="ARBA00022555"/>
    </source>
</evidence>
<keyword evidence="8 15" id="KW-0547">Nucleotide-binding</keyword>
<keyword evidence="21" id="KW-1185">Reference proteome</keyword>